<protein>
    <recommendedName>
        <fullName evidence="8">Zinc transporter ZIP11</fullName>
    </recommendedName>
</protein>
<feature type="transmembrane region" description="Helical" evidence="5">
    <location>
        <begin position="76"/>
        <end position="99"/>
    </location>
</feature>
<dbReference type="GO" id="GO:0005385">
    <property type="term" value="F:zinc ion transmembrane transporter activity"/>
    <property type="evidence" value="ECO:0007669"/>
    <property type="project" value="TreeGrafter"/>
</dbReference>
<dbReference type="AlphaFoldDB" id="A0A8B9TYP6"/>
<feature type="transmembrane region" description="Helical" evidence="5">
    <location>
        <begin position="12"/>
        <end position="32"/>
    </location>
</feature>
<keyword evidence="5" id="KW-0472">Membrane</keyword>
<evidence type="ECO:0000313" key="6">
    <source>
        <dbReference type="Ensembl" id="ENSAZOP00000000178.1"/>
    </source>
</evidence>
<evidence type="ECO:0008006" key="8">
    <source>
        <dbReference type="Google" id="ProtNLM"/>
    </source>
</evidence>
<name>A0A8B9TYP6_9AVES</name>
<comment type="subcellular location">
    <subcellularLocation>
        <location evidence="1">Cell membrane</location>
        <topology evidence="1">Multi-pass membrane protein</topology>
    </subcellularLocation>
</comment>
<dbReference type="Proteomes" id="UP000694549">
    <property type="component" value="Unplaced"/>
</dbReference>
<evidence type="ECO:0000256" key="3">
    <source>
        <dbReference type="ARBA" id="ARBA00022475"/>
    </source>
</evidence>
<evidence type="ECO:0000256" key="2">
    <source>
        <dbReference type="ARBA" id="ARBA00006939"/>
    </source>
</evidence>
<dbReference type="GO" id="GO:0005886">
    <property type="term" value="C:plasma membrane"/>
    <property type="evidence" value="ECO:0007669"/>
    <property type="project" value="UniProtKB-SubCell"/>
</dbReference>
<comment type="similarity">
    <text evidence="2">Belongs to the ZIP transporter (TC 2.A.5) family.</text>
</comment>
<dbReference type="Ensembl" id="ENSAZOT00000000192.1">
    <property type="protein sequence ID" value="ENSAZOP00000000178.1"/>
    <property type="gene ID" value="ENSAZOG00000000146.1"/>
</dbReference>
<organism evidence="6 7">
    <name type="scientific">Anas zonorhyncha</name>
    <name type="common">Eastern spot-billed duck</name>
    <dbReference type="NCBI Taxonomy" id="75864"/>
    <lineage>
        <taxon>Eukaryota</taxon>
        <taxon>Metazoa</taxon>
        <taxon>Chordata</taxon>
        <taxon>Craniata</taxon>
        <taxon>Vertebrata</taxon>
        <taxon>Euteleostomi</taxon>
        <taxon>Archelosauria</taxon>
        <taxon>Archosauria</taxon>
        <taxon>Dinosauria</taxon>
        <taxon>Saurischia</taxon>
        <taxon>Theropoda</taxon>
        <taxon>Coelurosauria</taxon>
        <taxon>Aves</taxon>
        <taxon>Neognathae</taxon>
        <taxon>Galloanserae</taxon>
        <taxon>Anseriformes</taxon>
        <taxon>Anatidae</taxon>
        <taxon>Anatinae</taxon>
        <taxon>Anas</taxon>
    </lineage>
</organism>
<proteinExistence type="inferred from homology"/>
<keyword evidence="3" id="KW-1003">Cell membrane</keyword>
<evidence type="ECO:0000256" key="1">
    <source>
        <dbReference type="ARBA" id="ARBA00004651"/>
    </source>
</evidence>
<reference evidence="6" key="1">
    <citation type="submission" date="2025-08" db="UniProtKB">
        <authorList>
            <consortium name="Ensembl"/>
        </authorList>
    </citation>
    <scope>IDENTIFICATION</scope>
</reference>
<feature type="transmembrane region" description="Helical" evidence="5">
    <location>
        <begin position="44"/>
        <end position="64"/>
    </location>
</feature>
<dbReference type="PANTHER" id="PTHR11040">
    <property type="entry name" value="ZINC/IRON TRANSPORTER"/>
    <property type="match status" value="1"/>
</dbReference>
<keyword evidence="4" id="KW-0862">Zinc</keyword>
<evidence type="ECO:0000313" key="7">
    <source>
        <dbReference type="Proteomes" id="UP000694549"/>
    </source>
</evidence>
<accession>A0A8B9TYP6</accession>
<evidence type="ECO:0000256" key="4">
    <source>
        <dbReference type="ARBA" id="ARBA00022833"/>
    </source>
</evidence>
<keyword evidence="5" id="KW-1133">Transmembrane helix</keyword>
<evidence type="ECO:0000256" key="5">
    <source>
        <dbReference type="SAM" id="Phobius"/>
    </source>
</evidence>
<reference evidence="6" key="2">
    <citation type="submission" date="2025-09" db="UniProtKB">
        <authorList>
            <consortium name="Ensembl"/>
        </authorList>
    </citation>
    <scope>IDENTIFICATION</scope>
</reference>
<keyword evidence="7" id="KW-1185">Reference proteome</keyword>
<sequence>MLPGQGPVLQSVLGTLLTWGLTAAGSALVFVFSSGQRRILDGSLGFAAGVMLAASYWSLLAPAIEMAEESGTFGAFAFLPVAVGFVLGAAFVYGADLLIPVLGFSGPPHAAFALSYDPRAAKEKHEQEPASRLDYESELSIRIGRAGHHPGKHPVIYQPQSARGKSPPLSWHLDVTYVIEIGLALTRACGVHLLSPLWSCLCAGSRSRNRCFCFSSGSQNHLHVCLCL</sequence>
<keyword evidence="5" id="KW-0812">Transmembrane</keyword>
<dbReference type="PANTHER" id="PTHR11040:SF211">
    <property type="entry name" value="ZINC TRANSPORTER ZIP11"/>
    <property type="match status" value="1"/>
</dbReference>